<feature type="signal peptide" evidence="1">
    <location>
        <begin position="1"/>
        <end position="19"/>
    </location>
</feature>
<dbReference type="Proteomes" id="UP000318626">
    <property type="component" value="Chromosome"/>
</dbReference>
<dbReference type="RefSeq" id="WP_144974859.1">
    <property type="nucleotide sequence ID" value="NZ_CP036289.1"/>
</dbReference>
<dbReference type="AlphaFoldDB" id="A0A518CBL7"/>
<evidence type="ECO:0000313" key="2">
    <source>
        <dbReference type="EMBL" id="QDU76617.1"/>
    </source>
</evidence>
<keyword evidence="3" id="KW-1185">Reference proteome</keyword>
<accession>A0A518CBL7</accession>
<sequence length="323" mass="34992" precursor="true">MRFLAFALTLILLASTARGAEIYVDNVRGDDRNRGNAAEFSEGENGPIASITKALRIARKGDQIILSNTGVPYQESITLQGGNNSGWEFAPLIIEGNGAILDGRAPVPVDGWKHVQGDVHCFAPTYKSYQQLYLDDRPAKRVTIEDMSQLDKLQPLEWCLTDGMIFFRTEKDRGPGSYRLTFTARRTGITLYEVRNVKILDLTVQGFQLDGINVHSNCYDIELGGITSRGNGRSGVSVGGASRATLNKSLLGDNGAAQLRGEGFSKTIVIDSTLLENTAPATSRQDAKITIDGQEVSDAPAAETAQAIRLLPRPDAPASPLQR</sequence>
<organism evidence="2 3">
    <name type="scientific">Bremerella volcania</name>
    <dbReference type="NCBI Taxonomy" id="2527984"/>
    <lineage>
        <taxon>Bacteria</taxon>
        <taxon>Pseudomonadati</taxon>
        <taxon>Planctomycetota</taxon>
        <taxon>Planctomycetia</taxon>
        <taxon>Pirellulales</taxon>
        <taxon>Pirellulaceae</taxon>
        <taxon>Bremerella</taxon>
    </lineage>
</organism>
<proteinExistence type="predicted"/>
<dbReference type="EMBL" id="CP036289">
    <property type="protein sequence ID" value="QDU76617.1"/>
    <property type="molecule type" value="Genomic_DNA"/>
</dbReference>
<protein>
    <recommendedName>
        <fullName evidence="4">Right handed beta helix domain-containing protein</fullName>
    </recommendedName>
</protein>
<name>A0A518CBL7_9BACT</name>
<dbReference type="InterPro" id="IPR011050">
    <property type="entry name" value="Pectin_lyase_fold/virulence"/>
</dbReference>
<dbReference type="SUPFAM" id="SSF51126">
    <property type="entry name" value="Pectin lyase-like"/>
    <property type="match status" value="1"/>
</dbReference>
<reference evidence="3" key="1">
    <citation type="submission" date="2019-02" db="EMBL/GenBank/DDBJ databases">
        <title>Deep-cultivation of Planctomycetes and their phenomic and genomic characterization uncovers novel biology.</title>
        <authorList>
            <person name="Wiegand S."/>
            <person name="Jogler M."/>
            <person name="Boedeker C."/>
            <person name="Pinto D."/>
            <person name="Vollmers J."/>
            <person name="Rivas-Marin E."/>
            <person name="Kohn T."/>
            <person name="Peeters S.H."/>
            <person name="Heuer A."/>
            <person name="Rast P."/>
            <person name="Oberbeckmann S."/>
            <person name="Bunk B."/>
            <person name="Jeske O."/>
            <person name="Meyerdierks A."/>
            <person name="Storesund J.E."/>
            <person name="Kallscheuer N."/>
            <person name="Luecker S."/>
            <person name="Lage O.M."/>
            <person name="Pohl T."/>
            <person name="Merkel B.J."/>
            <person name="Hornburger P."/>
            <person name="Mueller R.-W."/>
            <person name="Bruemmer F."/>
            <person name="Labrenz M."/>
            <person name="Spormann A.M."/>
            <person name="Op den Camp H."/>
            <person name="Overmann J."/>
            <person name="Amann R."/>
            <person name="Jetten M.S.M."/>
            <person name="Mascher T."/>
            <person name="Medema M.H."/>
            <person name="Devos D.P."/>
            <person name="Kaster A.-K."/>
            <person name="Ovreas L."/>
            <person name="Rohde M."/>
            <person name="Galperin M.Y."/>
            <person name="Jogler C."/>
        </authorList>
    </citation>
    <scope>NUCLEOTIDE SEQUENCE [LARGE SCALE GENOMIC DNA]</scope>
    <source>
        <strain evidence="3">Pan97</strain>
    </source>
</reference>
<evidence type="ECO:0008006" key="4">
    <source>
        <dbReference type="Google" id="ProtNLM"/>
    </source>
</evidence>
<evidence type="ECO:0000256" key="1">
    <source>
        <dbReference type="SAM" id="SignalP"/>
    </source>
</evidence>
<dbReference type="KEGG" id="bvo:Pan97_36690"/>
<evidence type="ECO:0000313" key="3">
    <source>
        <dbReference type="Proteomes" id="UP000318626"/>
    </source>
</evidence>
<gene>
    <name evidence="2" type="ORF">Pan97_36690</name>
</gene>
<dbReference type="Gene3D" id="2.160.20.10">
    <property type="entry name" value="Single-stranded right-handed beta-helix, Pectin lyase-like"/>
    <property type="match status" value="1"/>
</dbReference>
<dbReference type="OrthoDB" id="251904at2"/>
<feature type="chain" id="PRO_5021788612" description="Right handed beta helix domain-containing protein" evidence="1">
    <location>
        <begin position="20"/>
        <end position="323"/>
    </location>
</feature>
<keyword evidence="1" id="KW-0732">Signal</keyword>
<dbReference type="InterPro" id="IPR012334">
    <property type="entry name" value="Pectin_lyas_fold"/>
</dbReference>